<name>W9XDL7_9EURO</name>
<dbReference type="OrthoDB" id="5345504at2759"/>
<dbReference type="Proteomes" id="UP000019478">
    <property type="component" value="Unassembled WGS sequence"/>
</dbReference>
<evidence type="ECO:0000313" key="2">
    <source>
        <dbReference type="EMBL" id="EXJ78313.1"/>
    </source>
</evidence>
<dbReference type="RefSeq" id="XP_007737758.1">
    <property type="nucleotide sequence ID" value="XM_007739568.1"/>
</dbReference>
<dbReference type="HOGENOM" id="CLU_059580_0_0_1"/>
<feature type="compositionally biased region" description="Acidic residues" evidence="1">
    <location>
        <begin position="236"/>
        <end position="249"/>
    </location>
</feature>
<proteinExistence type="predicted"/>
<dbReference type="STRING" id="1182542.W9XDL7"/>
<evidence type="ECO:0000256" key="1">
    <source>
        <dbReference type="SAM" id="MobiDB-lite"/>
    </source>
</evidence>
<dbReference type="InterPro" id="IPR046591">
    <property type="entry name" value="DUF6649"/>
</dbReference>
<accession>W9XDL7</accession>
<dbReference type="Pfam" id="PF20354">
    <property type="entry name" value="DUF6649"/>
    <property type="match status" value="1"/>
</dbReference>
<dbReference type="GeneID" id="19173558"/>
<gene>
    <name evidence="2" type="ORF">A1O3_09474</name>
</gene>
<keyword evidence="3" id="KW-1185">Reference proteome</keyword>
<sequence>MASYATAERLPVDERRIHFTGKRRAEDDLESQSSISSHFKKLRLNHAVPQSLASPQISPTTVSFRPQSADVDARPTLATHPPLQHDSSAPFRMPTIADTDFMTVDDTPHRVIISDLDAEIAQIEADEAAATSAVFLPDIDKKVSSIPSRVLHHRAPTTPPQNFNTALVLYREPSSIGVPEERDVVRKAIVAARARAREKQAEELREQKEKQQAILDADFSGHEIDLDDAIAHQTAAEDEDLDADAMEIE</sequence>
<protein>
    <submittedName>
        <fullName evidence="2">Uncharacterized protein</fullName>
    </submittedName>
</protein>
<organism evidence="2 3">
    <name type="scientific">Capronia epimyces CBS 606.96</name>
    <dbReference type="NCBI Taxonomy" id="1182542"/>
    <lineage>
        <taxon>Eukaryota</taxon>
        <taxon>Fungi</taxon>
        <taxon>Dikarya</taxon>
        <taxon>Ascomycota</taxon>
        <taxon>Pezizomycotina</taxon>
        <taxon>Eurotiomycetes</taxon>
        <taxon>Chaetothyriomycetidae</taxon>
        <taxon>Chaetothyriales</taxon>
        <taxon>Herpotrichiellaceae</taxon>
        <taxon>Capronia</taxon>
    </lineage>
</organism>
<evidence type="ECO:0000313" key="3">
    <source>
        <dbReference type="Proteomes" id="UP000019478"/>
    </source>
</evidence>
<comment type="caution">
    <text evidence="2">The sequence shown here is derived from an EMBL/GenBank/DDBJ whole genome shotgun (WGS) entry which is preliminary data.</text>
</comment>
<dbReference type="eggNOG" id="ENOG502SANZ">
    <property type="taxonomic scope" value="Eukaryota"/>
</dbReference>
<dbReference type="EMBL" id="AMGY01000009">
    <property type="protein sequence ID" value="EXJ78313.1"/>
    <property type="molecule type" value="Genomic_DNA"/>
</dbReference>
<reference evidence="2 3" key="1">
    <citation type="submission" date="2013-03" db="EMBL/GenBank/DDBJ databases">
        <title>The Genome Sequence of Capronia epimyces CBS 606.96.</title>
        <authorList>
            <consortium name="The Broad Institute Genomics Platform"/>
            <person name="Cuomo C."/>
            <person name="de Hoog S."/>
            <person name="Gorbushina A."/>
            <person name="Walker B."/>
            <person name="Young S.K."/>
            <person name="Zeng Q."/>
            <person name="Gargeya S."/>
            <person name="Fitzgerald M."/>
            <person name="Haas B."/>
            <person name="Abouelleil A."/>
            <person name="Allen A.W."/>
            <person name="Alvarado L."/>
            <person name="Arachchi H.M."/>
            <person name="Berlin A.M."/>
            <person name="Chapman S.B."/>
            <person name="Gainer-Dewar J."/>
            <person name="Goldberg J."/>
            <person name="Griggs A."/>
            <person name="Gujja S."/>
            <person name="Hansen M."/>
            <person name="Howarth C."/>
            <person name="Imamovic A."/>
            <person name="Ireland A."/>
            <person name="Larimer J."/>
            <person name="McCowan C."/>
            <person name="Murphy C."/>
            <person name="Pearson M."/>
            <person name="Poon T.W."/>
            <person name="Priest M."/>
            <person name="Roberts A."/>
            <person name="Saif S."/>
            <person name="Shea T."/>
            <person name="Sisk P."/>
            <person name="Sykes S."/>
            <person name="Wortman J."/>
            <person name="Nusbaum C."/>
            <person name="Birren B."/>
        </authorList>
    </citation>
    <scope>NUCLEOTIDE SEQUENCE [LARGE SCALE GENOMIC DNA]</scope>
    <source>
        <strain evidence="2 3">CBS 606.96</strain>
    </source>
</reference>
<dbReference type="AlphaFoldDB" id="W9XDL7"/>
<feature type="region of interest" description="Disordered" evidence="1">
    <location>
        <begin position="226"/>
        <end position="249"/>
    </location>
</feature>